<evidence type="ECO:0000256" key="2">
    <source>
        <dbReference type="ARBA" id="ARBA00022475"/>
    </source>
</evidence>
<dbReference type="GO" id="GO:0005886">
    <property type="term" value="C:plasma membrane"/>
    <property type="evidence" value="ECO:0007669"/>
    <property type="project" value="UniProtKB-SubCell"/>
</dbReference>
<organism evidence="10">
    <name type="scientific">Kitasatospora sp. CMC57</name>
    <dbReference type="NCBI Taxonomy" id="3231513"/>
    <lineage>
        <taxon>Bacteria</taxon>
        <taxon>Bacillati</taxon>
        <taxon>Actinomycetota</taxon>
        <taxon>Actinomycetes</taxon>
        <taxon>Kitasatosporales</taxon>
        <taxon>Streptomycetaceae</taxon>
        <taxon>Kitasatospora</taxon>
    </lineage>
</organism>
<keyword evidence="4" id="KW-0547">Nucleotide-binding</keyword>
<keyword evidence="7 8" id="KW-0472">Membrane</keyword>
<evidence type="ECO:0000256" key="4">
    <source>
        <dbReference type="ARBA" id="ARBA00022741"/>
    </source>
</evidence>
<feature type="domain" description="Pycsar effector protein" evidence="9">
    <location>
        <begin position="16"/>
        <end position="147"/>
    </location>
</feature>
<feature type="transmembrane region" description="Helical" evidence="8">
    <location>
        <begin position="60"/>
        <end position="79"/>
    </location>
</feature>
<keyword evidence="2" id="KW-1003">Cell membrane</keyword>
<dbReference type="RefSeq" id="WP_407988200.1">
    <property type="nucleotide sequence ID" value="NZ_AP035881.2"/>
</dbReference>
<keyword evidence="3 8" id="KW-0812">Transmembrane</keyword>
<reference evidence="10" key="1">
    <citation type="submission" date="2024-07" db="EMBL/GenBank/DDBJ databases">
        <title>Complete genome sequences of cellulolytic bacteria, Kitasatospora sp. CMC57 and Streptomyces sp. CMC78, isolated from Japanese agricultural soil.</title>
        <authorList>
            <person name="Hashimoto T."/>
            <person name="Ito M."/>
            <person name="Iwamoto M."/>
            <person name="Fukahori D."/>
            <person name="Shoda T."/>
            <person name="Sakoda M."/>
            <person name="Morohoshi T."/>
            <person name="Mitsuboshi M."/>
            <person name="Nishizawa T."/>
        </authorList>
    </citation>
    <scope>NUCLEOTIDE SEQUENCE</scope>
    <source>
        <strain evidence="10">CMC57</strain>
    </source>
</reference>
<evidence type="ECO:0000256" key="3">
    <source>
        <dbReference type="ARBA" id="ARBA00022692"/>
    </source>
</evidence>
<feature type="transmembrane region" description="Helical" evidence="8">
    <location>
        <begin position="30"/>
        <end position="48"/>
    </location>
</feature>
<evidence type="ECO:0000256" key="7">
    <source>
        <dbReference type="ARBA" id="ARBA00023136"/>
    </source>
</evidence>
<evidence type="ECO:0000259" key="9">
    <source>
        <dbReference type="Pfam" id="PF18967"/>
    </source>
</evidence>
<keyword evidence="5 8" id="KW-1133">Transmembrane helix</keyword>
<gene>
    <name evidence="10" type="ORF">KCMC57_20880</name>
</gene>
<evidence type="ECO:0000256" key="1">
    <source>
        <dbReference type="ARBA" id="ARBA00004236"/>
    </source>
</evidence>
<protein>
    <recommendedName>
        <fullName evidence="9">Pycsar effector protein domain-containing protein</fullName>
    </recommendedName>
</protein>
<dbReference type="Pfam" id="PF18967">
    <property type="entry name" value="PycTM"/>
    <property type="match status" value="1"/>
</dbReference>
<dbReference type="GO" id="GO:0051607">
    <property type="term" value="P:defense response to virus"/>
    <property type="evidence" value="ECO:0007669"/>
    <property type="project" value="UniProtKB-KW"/>
</dbReference>
<evidence type="ECO:0000256" key="8">
    <source>
        <dbReference type="SAM" id="Phobius"/>
    </source>
</evidence>
<dbReference type="AlphaFoldDB" id="A0AB33JYX0"/>
<dbReference type="InterPro" id="IPR043760">
    <property type="entry name" value="PycTM_dom"/>
</dbReference>
<evidence type="ECO:0000256" key="5">
    <source>
        <dbReference type="ARBA" id="ARBA00022989"/>
    </source>
</evidence>
<keyword evidence="6" id="KW-0051">Antiviral defense</keyword>
<proteinExistence type="predicted"/>
<evidence type="ECO:0000256" key="6">
    <source>
        <dbReference type="ARBA" id="ARBA00023118"/>
    </source>
</evidence>
<dbReference type="GO" id="GO:0000166">
    <property type="term" value="F:nucleotide binding"/>
    <property type="evidence" value="ECO:0007669"/>
    <property type="project" value="UniProtKB-KW"/>
</dbReference>
<dbReference type="EMBL" id="AP035881">
    <property type="protein sequence ID" value="BFP45720.1"/>
    <property type="molecule type" value="Genomic_DNA"/>
</dbReference>
<accession>A0AB33JYX0</accession>
<name>A0AB33JYX0_9ACTN</name>
<sequence>MEPTTPEQQSRMAGVVTTLQADLARADAKASLLLALSGAALVALASTAPELHPTATATTAAALCTATLLAATALLLLAVRPDLRGNGWTSWPRLTDDQLHAWVTTGYQTDHLRFMAVLAARKFRLIRTAIDCLLGSLALVALTTLLVATA</sequence>
<comment type="subcellular location">
    <subcellularLocation>
        <location evidence="1">Cell membrane</location>
    </subcellularLocation>
</comment>
<feature type="transmembrane region" description="Helical" evidence="8">
    <location>
        <begin position="128"/>
        <end position="148"/>
    </location>
</feature>
<evidence type="ECO:0000313" key="10">
    <source>
        <dbReference type="EMBL" id="BFP45720.1"/>
    </source>
</evidence>